<accession>E4YWV6</accession>
<dbReference type="AlphaFoldDB" id="E4YWV6"/>
<dbReference type="EMBL" id="FN655710">
    <property type="protein sequence ID" value="CBY39939.1"/>
    <property type="molecule type" value="Genomic_DNA"/>
</dbReference>
<name>E4YWV6_OIKDI</name>
<reference evidence="2" key="1">
    <citation type="journal article" date="2010" name="Science">
        <title>Plasticity of animal genome architecture unmasked by rapid evolution of a pelagic tunicate.</title>
        <authorList>
            <person name="Denoeud F."/>
            <person name="Henriet S."/>
            <person name="Mungpakdee S."/>
            <person name="Aury J.M."/>
            <person name="Da Silva C."/>
            <person name="Brinkmann H."/>
            <person name="Mikhaleva J."/>
            <person name="Olsen L.C."/>
            <person name="Jubin C."/>
            <person name="Canestro C."/>
            <person name="Bouquet J.M."/>
            <person name="Danks G."/>
            <person name="Poulain J."/>
            <person name="Campsteijn C."/>
            <person name="Adamski M."/>
            <person name="Cross I."/>
            <person name="Yadetie F."/>
            <person name="Muffato M."/>
            <person name="Louis A."/>
            <person name="Butcher S."/>
            <person name="Tsagkogeorga G."/>
            <person name="Konrad A."/>
            <person name="Singh S."/>
            <person name="Jensen M.F."/>
            <person name="Cong E.H."/>
            <person name="Eikeseth-Otteraa H."/>
            <person name="Noel B."/>
            <person name="Anthouard V."/>
            <person name="Porcel B.M."/>
            <person name="Kachouri-Lafond R."/>
            <person name="Nishino A."/>
            <person name="Ugolini M."/>
            <person name="Chourrout P."/>
            <person name="Nishida H."/>
            <person name="Aasland R."/>
            <person name="Huzurbazar S."/>
            <person name="Westhof E."/>
            <person name="Delsuc F."/>
            <person name="Lehrach H."/>
            <person name="Reinhardt R."/>
            <person name="Weissenbach J."/>
            <person name="Roy S.W."/>
            <person name="Artiguenave F."/>
            <person name="Postlethwait J.H."/>
            <person name="Manak J.R."/>
            <person name="Thompson E.M."/>
            <person name="Jaillon O."/>
            <person name="Du Pasquier L."/>
            <person name="Boudinot P."/>
            <person name="Liberles D.A."/>
            <person name="Volff J.N."/>
            <person name="Philippe H."/>
            <person name="Lenhard B."/>
            <person name="Roest Crollius H."/>
            <person name="Wincker P."/>
            <person name="Chourrout D."/>
        </authorList>
    </citation>
    <scope>NUCLEOTIDE SEQUENCE [LARGE SCALE GENOMIC DNA]</scope>
</reference>
<feature type="region of interest" description="Disordered" evidence="1">
    <location>
        <begin position="106"/>
        <end position="134"/>
    </location>
</feature>
<organism evidence="2">
    <name type="scientific">Oikopleura dioica</name>
    <name type="common">Tunicate</name>
    <dbReference type="NCBI Taxonomy" id="34765"/>
    <lineage>
        <taxon>Eukaryota</taxon>
        <taxon>Metazoa</taxon>
        <taxon>Chordata</taxon>
        <taxon>Tunicata</taxon>
        <taxon>Appendicularia</taxon>
        <taxon>Copelata</taxon>
        <taxon>Oikopleuridae</taxon>
        <taxon>Oikopleura</taxon>
    </lineage>
</organism>
<gene>
    <name evidence="2" type="ORF">GSOID_T00020542001</name>
</gene>
<evidence type="ECO:0000313" key="2">
    <source>
        <dbReference type="EMBL" id="CBY39939.1"/>
    </source>
</evidence>
<protein>
    <submittedName>
        <fullName evidence="2">Uncharacterized protein</fullName>
    </submittedName>
</protein>
<evidence type="ECO:0000256" key="1">
    <source>
        <dbReference type="SAM" id="MobiDB-lite"/>
    </source>
</evidence>
<dbReference type="Proteomes" id="UP000011014">
    <property type="component" value="Unassembled WGS sequence"/>
</dbReference>
<proteinExistence type="predicted"/>
<sequence length="289" mass="33503">MNGCLCCHLNFGWNDEPKHMDNCRRIECSLVACPKDKLREAVRAEMEKNVKHGKLNRTNTAWQIELDIAKETDGEDDDDDDTMDESNEYMQVDADMFDFNLRAEAEAEEDDDDGSSSDTGASVEENTFGEDKNNDLLSGNHTIIDIDCFYSRTNSFNDDHRIIDDMEYYSKFFDADFSYAQCDYRYIVELSSKNELQKLKELGLIVKETKFDNFYYVEKSPETRSRRDALSLEEILAREKNVVDFDLEEPLIRVKKGDLRNSPSRKFGRRPMKRISRVNELSCSRGGES</sequence>
<feature type="compositionally biased region" description="Acidic residues" evidence="1">
    <location>
        <begin position="106"/>
        <end position="115"/>
    </location>
</feature>
<feature type="non-terminal residue" evidence="2">
    <location>
        <position position="289"/>
    </location>
</feature>